<feature type="non-terminal residue" evidence="2">
    <location>
        <position position="337"/>
    </location>
</feature>
<keyword evidence="3" id="KW-1185">Reference proteome</keyword>
<proteinExistence type="predicted"/>
<evidence type="ECO:0000256" key="1">
    <source>
        <dbReference type="SAM" id="SignalP"/>
    </source>
</evidence>
<accession>A0ABT8WDV3</accession>
<dbReference type="Proteomes" id="UP001176883">
    <property type="component" value="Unassembled WGS sequence"/>
</dbReference>
<dbReference type="EMBL" id="JAUOEK010000144">
    <property type="protein sequence ID" value="MDO5971214.1"/>
    <property type="molecule type" value="Genomic_DNA"/>
</dbReference>
<dbReference type="Gene3D" id="3.40.30.10">
    <property type="entry name" value="Glutaredoxin"/>
    <property type="match status" value="1"/>
</dbReference>
<evidence type="ECO:0000313" key="2">
    <source>
        <dbReference type="EMBL" id="MDO5971214.1"/>
    </source>
</evidence>
<organism evidence="2 3">
    <name type="scientific">Flavivirga aquimarina</name>
    <dbReference type="NCBI Taxonomy" id="2027862"/>
    <lineage>
        <taxon>Bacteria</taxon>
        <taxon>Pseudomonadati</taxon>
        <taxon>Bacteroidota</taxon>
        <taxon>Flavobacteriia</taxon>
        <taxon>Flavobacteriales</taxon>
        <taxon>Flavobacteriaceae</taxon>
        <taxon>Flavivirga</taxon>
    </lineage>
</organism>
<feature type="signal peptide" evidence="1">
    <location>
        <begin position="1"/>
        <end position="32"/>
    </location>
</feature>
<keyword evidence="1" id="KW-0732">Signal</keyword>
<reference evidence="2" key="1">
    <citation type="submission" date="2023-07" db="EMBL/GenBank/DDBJ databases">
        <title>Two novel species in the genus Flavivirga.</title>
        <authorList>
            <person name="Kwon K."/>
        </authorList>
    </citation>
    <scope>NUCLEOTIDE SEQUENCE</scope>
    <source>
        <strain evidence="2">KCTC 52353</strain>
    </source>
</reference>
<comment type="caution">
    <text evidence="2">The sequence shown here is derived from an EMBL/GenBank/DDBJ whole genome shotgun (WGS) entry which is preliminary data.</text>
</comment>
<sequence length="337" mass="39075">MNNNIKIKNITGIKLVIAALFFSCCLSTNIRAQEIITDSPVMETPADKDWKVLSSVMRTYGTVEEYRVIKEGTILEKQRYYDKYLKKRSQLAKAFWDKYPKDVRHDEALYLFFNANAEPFFIPNNIPDNLIQVLNTIPIKEYKKINRLLPIDHLAREQWLKAGDDMVSSVLHSNASLERKEAAEFQLIAREFRYDIKLESSLQKENSETEYWNRFEIQYWQHIRLRLEQHVNKYATLEIVAARVQTILNLLQNFSTAATEVYWNYFFETTGASNPLADQPGIMALHKLAAENVAAIEALKEVDYSKPLDMVFTAIDGSIVDLNTMRGKVVLIDFWAT</sequence>
<gene>
    <name evidence="2" type="ORF">Q4Q35_15505</name>
</gene>
<protein>
    <submittedName>
        <fullName evidence="2">Uncharacterized protein</fullName>
    </submittedName>
</protein>
<evidence type="ECO:0000313" key="3">
    <source>
        <dbReference type="Proteomes" id="UP001176883"/>
    </source>
</evidence>
<feature type="chain" id="PRO_5046588119" evidence="1">
    <location>
        <begin position="33"/>
        <end position="337"/>
    </location>
</feature>
<name>A0ABT8WDV3_9FLAO</name>
<dbReference type="RefSeq" id="WP_303278918.1">
    <property type="nucleotide sequence ID" value="NZ_JAUOEK010000144.1"/>
</dbReference>